<dbReference type="AlphaFoldDB" id="A0A8F5VML6"/>
<evidence type="ECO:0000259" key="2">
    <source>
        <dbReference type="PROSITE" id="PS50110"/>
    </source>
</evidence>
<dbReference type="InterPro" id="IPR052048">
    <property type="entry name" value="ST_Response_Regulator"/>
</dbReference>
<evidence type="ECO:0000313" key="3">
    <source>
        <dbReference type="EMBL" id="QXO94806.1"/>
    </source>
</evidence>
<sequence>MPENSVLIVEDDEIITRVLLSMLRDGGFVLHTPVNSGEQVIEQVAAERPDIVLMDIDLPGAISGIEAATELFNIFTIPVIFVTGHDERKILEKAIGALPFGFLIKPVNPNLLYSAIKVSTHLCEKMRQTTEGRKAGLTPSMDVQISTSSHPILIINSGLKIIWMNQAAEECIGESSSSLFLKDVREGLSLRGSGLEISPDFFRSIDESRVQVPLCPSSEERQYIITSRPIMNMFGTYSGSFVTITTPSQQG</sequence>
<feature type="domain" description="Response regulatory" evidence="2">
    <location>
        <begin position="5"/>
        <end position="120"/>
    </location>
</feature>
<dbReference type="GO" id="GO:0000160">
    <property type="term" value="P:phosphorelay signal transduction system"/>
    <property type="evidence" value="ECO:0007669"/>
    <property type="project" value="InterPro"/>
</dbReference>
<gene>
    <name evidence="3" type="ORF">KSK55_16115</name>
</gene>
<dbReference type="SUPFAM" id="SSF52172">
    <property type="entry name" value="CheY-like"/>
    <property type="match status" value="1"/>
</dbReference>
<name>A0A8F5VML6_METHU</name>
<accession>A0A8F5VML6</accession>
<evidence type="ECO:0000256" key="1">
    <source>
        <dbReference type="PROSITE-ProRule" id="PRU00169"/>
    </source>
</evidence>
<dbReference type="SMART" id="SM00448">
    <property type="entry name" value="REC"/>
    <property type="match status" value="1"/>
</dbReference>
<dbReference type="Pfam" id="PF00072">
    <property type="entry name" value="Response_reg"/>
    <property type="match status" value="1"/>
</dbReference>
<organism evidence="3 4">
    <name type="scientific">Methanospirillum hungatei</name>
    <dbReference type="NCBI Taxonomy" id="2203"/>
    <lineage>
        <taxon>Archaea</taxon>
        <taxon>Methanobacteriati</taxon>
        <taxon>Methanobacteriota</taxon>
        <taxon>Stenosarchaea group</taxon>
        <taxon>Methanomicrobia</taxon>
        <taxon>Methanomicrobiales</taxon>
        <taxon>Methanospirillaceae</taxon>
        <taxon>Methanospirillum</taxon>
    </lineage>
</organism>
<dbReference type="Gene3D" id="3.40.50.2300">
    <property type="match status" value="1"/>
</dbReference>
<feature type="modified residue" description="4-aspartylphosphate" evidence="1">
    <location>
        <position position="55"/>
    </location>
</feature>
<protein>
    <submittedName>
        <fullName evidence="3">Response regulator</fullName>
    </submittedName>
</protein>
<dbReference type="PANTHER" id="PTHR43228:SF6">
    <property type="entry name" value="RESPONSE REGULATOR RECEIVER"/>
    <property type="match status" value="1"/>
</dbReference>
<dbReference type="InterPro" id="IPR011006">
    <property type="entry name" value="CheY-like_superfamily"/>
</dbReference>
<dbReference type="OrthoDB" id="8127at2157"/>
<reference evidence="3 4" key="1">
    <citation type="submission" date="2021-06" db="EMBL/GenBank/DDBJ databases">
        <title>Complete genome sequence of the secondary alcohol utilizing methanogen Methanospirillum hungatei strain GP1.</title>
        <authorList>
            <person name="Day L.A."/>
            <person name="Costa K.C."/>
        </authorList>
    </citation>
    <scope>NUCLEOTIDE SEQUENCE [LARGE SCALE GENOMIC DNA]</scope>
    <source>
        <strain evidence="3 4">GP1</strain>
    </source>
</reference>
<dbReference type="EMBL" id="CP077107">
    <property type="protein sequence ID" value="QXO94806.1"/>
    <property type="molecule type" value="Genomic_DNA"/>
</dbReference>
<dbReference type="Proteomes" id="UP000694228">
    <property type="component" value="Chromosome"/>
</dbReference>
<evidence type="ECO:0000313" key="4">
    <source>
        <dbReference type="Proteomes" id="UP000694228"/>
    </source>
</evidence>
<dbReference type="InterPro" id="IPR001789">
    <property type="entry name" value="Sig_transdc_resp-reg_receiver"/>
</dbReference>
<keyword evidence="1" id="KW-0597">Phosphoprotein</keyword>
<proteinExistence type="predicted"/>
<dbReference type="PANTHER" id="PTHR43228">
    <property type="entry name" value="TWO-COMPONENT RESPONSE REGULATOR"/>
    <property type="match status" value="1"/>
</dbReference>
<dbReference type="PROSITE" id="PS50110">
    <property type="entry name" value="RESPONSE_REGULATORY"/>
    <property type="match status" value="1"/>
</dbReference>